<sequence length="295" mass="31013">MNNKRIGFIGTGLMGEPMALNLLAAGYELQAWNRSPEKLDRIVAAGGMACDTPTAAATGVDFLICMLSDGPTCDAVLFGSEDKSAVDALTPGAILIVMSSIPVETAVEQARQCEDRDVGYLDAPVSGGQKGAMDATLAIMVGGASKTFDQAQDVLSVMGRTVHVGPAGTGQQTKLANQMIVASTIATVAEALLFAERGGADPVKVRDALARGFADSPILRQHGQRMLEENYEPGGAAKYQLKDTRTALERAEALGLELPIARTADALFAAMVEHGDGDLDHSGLMRELRRLNSQP</sequence>
<evidence type="ECO:0000259" key="5">
    <source>
        <dbReference type="Pfam" id="PF14833"/>
    </source>
</evidence>
<dbReference type="Proteomes" id="UP000014463">
    <property type="component" value="Unassembled WGS sequence"/>
</dbReference>
<keyword evidence="7" id="KW-1185">Reference proteome</keyword>
<dbReference type="PIRSF" id="PIRSF000103">
    <property type="entry name" value="HIBADH"/>
    <property type="match status" value="1"/>
</dbReference>
<dbReference type="PANTHER" id="PTHR43060">
    <property type="entry name" value="3-HYDROXYISOBUTYRATE DEHYDROGENASE-LIKE 1, MITOCHONDRIAL-RELATED"/>
    <property type="match status" value="1"/>
</dbReference>
<keyword evidence="1" id="KW-0560">Oxidoreductase</keyword>
<dbReference type="InterPro" id="IPR013328">
    <property type="entry name" value="6PGD_dom2"/>
</dbReference>
<evidence type="ECO:0008006" key="8">
    <source>
        <dbReference type="Google" id="ProtNLM"/>
    </source>
</evidence>
<evidence type="ECO:0000313" key="7">
    <source>
        <dbReference type="Proteomes" id="UP000014463"/>
    </source>
</evidence>
<evidence type="ECO:0000256" key="3">
    <source>
        <dbReference type="PIRSR" id="PIRSR000103-1"/>
    </source>
</evidence>
<dbReference type="EMBL" id="ASTJ01000035">
    <property type="protein sequence ID" value="EPC01473.1"/>
    <property type="molecule type" value="Genomic_DNA"/>
</dbReference>
<dbReference type="SUPFAM" id="SSF48179">
    <property type="entry name" value="6-phosphogluconate dehydrogenase C-terminal domain-like"/>
    <property type="match status" value="1"/>
</dbReference>
<dbReference type="GO" id="GO:0050661">
    <property type="term" value="F:NADP binding"/>
    <property type="evidence" value="ECO:0007669"/>
    <property type="project" value="InterPro"/>
</dbReference>
<dbReference type="GO" id="GO:0016491">
    <property type="term" value="F:oxidoreductase activity"/>
    <property type="evidence" value="ECO:0007669"/>
    <property type="project" value="UniProtKB-KW"/>
</dbReference>
<dbReference type="eggNOG" id="COG2084">
    <property type="taxonomic scope" value="Bacteria"/>
</dbReference>
<dbReference type="RefSeq" id="WP_016417645.1">
    <property type="nucleotide sequence ID" value="NZ_KE332392.1"/>
</dbReference>
<name>S2KLZ4_LITA3</name>
<dbReference type="OrthoDB" id="9786703at2"/>
<dbReference type="InterPro" id="IPR036291">
    <property type="entry name" value="NAD(P)-bd_dom_sf"/>
</dbReference>
<reference evidence="6 7" key="1">
    <citation type="journal article" date="2013" name="Genome Announc.">
        <title>Draft genome sequence of the moderately halophilic gammaproteobacterium Halomonas anticariensis FP35.</title>
        <authorList>
            <person name="Tahrioui A."/>
            <person name="Quesada E."/>
            <person name="Llamas I."/>
        </authorList>
    </citation>
    <scope>NUCLEOTIDE SEQUENCE [LARGE SCALE GENOMIC DNA]</scope>
    <source>
        <strain evidence="7">DSM 16096 / CECT 5854 / LMG 22089 / FP35</strain>
    </source>
</reference>
<dbReference type="Gene3D" id="3.40.50.720">
    <property type="entry name" value="NAD(P)-binding Rossmann-like Domain"/>
    <property type="match status" value="1"/>
</dbReference>
<dbReference type="InterPro" id="IPR006115">
    <property type="entry name" value="6PGDH_NADP-bd"/>
</dbReference>
<evidence type="ECO:0000256" key="2">
    <source>
        <dbReference type="ARBA" id="ARBA00023027"/>
    </source>
</evidence>
<organism evidence="6 7">
    <name type="scientific">Litchfieldella anticariensis (strain DSM 16096 / CECT 5854 / CIP 108499 / LMG 22089 / FP35)</name>
    <name type="common">Halomonas anticariensis</name>
    <dbReference type="NCBI Taxonomy" id="1121939"/>
    <lineage>
        <taxon>Bacteria</taxon>
        <taxon>Pseudomonadati</taxon>
        <taxon>Pseudomonadota</taxon>
        <taxon>Gammaproteobacteria</taxon>
        <taxon>Oceanospirillales</taxon>
        <taxon>Halomonadaceae</taxon>
        <taxon>Litchfieldella</taxon>
    </lineage>
</organism>
<feature type="active site" evidence="3">
    <location>
        <position position="174"/>
    </location>
</feature>
<accession>S2KLZ4</accession>
<dbReference type="SUPFAM" id="SSF51735">
    <property type="entry name" value="NAD(P)-binding Rossmann-fold domains"/>
    <property type="match status" value="1"/>
</dbReference>
<dbReference type="PATRIC" id="fig|1121939.11.peg.3127"/>
<feature type="domain" description="6-phosphogluconate dehydrogenase NADP-binding" evidence="4">
    <location>
        <begin position="5"/>
        <end position="164"/>
    </location>
</feature>
<proteinExistence type="predicted"/>
<dbReference type="STRING" id="1121939.L861_05380"/>
<evidence type="ECO:0000313" key="6">
    <source>
        <dbReference type="EMBL" id="EPC01473.1"/>
    </source>
</evidence>
<evidence type="ECO:0000256" key="1">
    <source>
        <dbReference type="ARBA" id="ARBA00023002"/>
    </source>
</evidence>
<dbReference type="GO" id="GO:0051287">
    <property type="term" value="F:NAD binding"/>
    <property type="evidence" value="ECO:0007669"/>
    <property type="project" value="InterPro"/>
</dbReference>
<gene>
    <name evidence="6" type="ORF">L861_05380</name>
</gene>
<dbReference type="InterPro" id="IPR015815">
    <property type="entry name" value="HIBADH-related"/>
</dbReference>
<protein>
    <recommendedName>
        <fullName evidence="8">2-hydroxy-3-oxopropionate reductase</fullName>
    </recommendedName>
</protein>
<comment type="caution">
    <text evidence="6">The sequence shown here is derived from an EMBL/GenBank/DDBJ whole genome shotgun (WGS) entry which is preliminary data.</text>
</comment>
<dbReference type="InterPro" id="IPR008927">
    <property type="entry name" value="6-PGluconate_DH-like_C_sf"/>
</dbReference>
<keyword evidence="2" id="KW-0520">NAD</keyword>
<dbReference type="Pfam" id="PF03446">
    <property type="entry name" value="NAD_binding_2"/>
    <property type="match status" value="1"/>
</dbReference>
<dbReference type="Pfam" id="PF14833">
    <property type="entry name" value="NAD_binding_11"/>
    <property type="match status" value="1"/>
</dbReference>
<dbReference type="PANTHER" id="PTHR43060:SF15">
    <property type="entry name" value="3-HYDROXYISOBUTYRATE DEHYDROGENASE-LIKE 1, MITOCHONDRIAL-RELATED"/>
    <property type="match status" value="1"/>
</dbReference>
<evidence type="ECO:0000259" key="4">
    <source>
        <dbReference type="Pfam" id="PF03446"/>
    </source>
</evidence>
<dbReference type="AlphaFoldDB" id="S2KLZ4"/>
<dbReference type="Gene3D" id="1.10.1040.10">
    <property type="entry name" value="N-(1-d-carboxylethyl)-l-norvaline Dehydrogenase, domain 2"/>
    <property type="match status" value="1"/>
</dbReference>
<dbReference type="InterPro" id="IPR029154">
    <property type="entry name" value="HIBADH-like_NADP-bd"/>
</dbReference>
<feature type="domain" description="3-hydroxyisobutyrate dehydrogenase-like NAD-binding" evidence="5">
    <location>
        <begin position="168"/>
        <end position="286"/>
    </location>
</feature>